<dbReference type="OrthoDB" id="9799199at2"/>
<feature type="transmembrane region" description="Helical" evidence="8">
    <location>
        <begin position="117"/>
        <end position="140"/>
    </location>
</feature>
<dbReference type="UniPathway" id="UPA00557">
    <property type="reaction ID" value="UER00614"/>
</dbReference>
<protein>
    <recommendedName>
        <fullName evidence="7">Phosphatidate cytidylyltransferase</fullName>
        <ecNumber evidence="7">2.7.7.41</ecNumber>
    </recommendedName>
</protein>
<keyword evidence="4 7" id="KW-0812">Transmembrane</keyword>
<evidence type="ECO:0000313" key="10">
    <source>
        <dbReference type="Proteomes" id="UP000269265"/>
    </source>
</evidence>
<dbReference type="AlphaFoldDB" id="A0A426VA38"/>
<evidence type="ECO:0000313" key="9">
    <source>
        <dbReference type="EMBL" id="RRS03732.1"/>
    </source>
</evidence>
<feature type="transmembrane region" description="Helical" evidence="8">
    <location>
        <begin position="247"/>
        <end position="270"/>
    </location>
</feature>
<evidence type="ECO:0000256" key="8">
    <source>
        <dbReference type="SAM" id="Phobius"/>
    </source>
</evidence>
<evidence type="ECO:0000256" key="3">
    <source>
        <dbReference type="ARBA" id="ARBA00022679"/>
    </source>
</evidence>
<feature type="transmembrane region" description="Helical" evidence="8">
    <location>
        <begin position="92"/>
        <end position="111"/>
    </location>
</feature>
<feature type="transmembrane region" description="Helical" evidence="8">
    <location>
        <begin position="184"/>
        <end position="202"/>
    </location>
</feature>
<evidence type="ECO:0000256" key="1">
    <source>
        <dbReference type="ARBA" id="ARBA00004141"/>
    </source>
</evidence>
<dbReference type="GO" id="GO:0009273">
    <property type="term" value="P:peptidoglycan-based cell wall biogenesis"/>
    <property type="evidence" value="ECO:0007669"/>
    <property type="project" value="TreeGrafter"/>
</dbReference>
<gene>
    <name evidence="9" type="ORF">EIP75_14195</name>
</gene>
<evidence type="ECO:0000256" key="5">
    <source>
        <dbReference type="ARBA" id="ARBA00022989"/>
    </source>
</evidence>
<dbReference type="EMBL" id="RSED01000010">
    <property type="protein sequence ID" value="RRS03732.1"/>
    <property type="molecule type" value="Genomic_DNA"/>
</dbReference>
<comment type="catalytic activity">
    <reaction evidence="7">
        <text>a 1,2-diacyl-sn-glycero-3-phosphate + CTP + H(+) = a CDP-1,2-diacyl-sn-glycerol + diphosphate</text>
        <dbReference type="Rhea" id="RHEA:16229"/>
        <dbReference type="ChEBI" id="CHEBI:15378"/>
        <dbReference type="ChEBI" id="CHEBI:33019"/>
        <dbReference type="ChEBI" id="CHEBI:37563"/>
        <dbReference type="ChEBI" id="CHEBI:58332"/>
        <dbReference type="ChEBI" id="CHEBI:58608"/>
        <dbReference type="EC" id="2.7.7.41"/>
    </reaction>
</comment>
<keyword evidence="7 9" id="KW-0548">Nucleotidyltransferase</keyword>
<dbReference type="EC" id="2.7.7.41" evidence="7"/>
<dbReference type="PANTHER" id="PTHR43535:SF1">
    <property type="entry name" value="PHOSPHATIDATE CYTIDYLYLTRANSFERASE"/>
    <property type="match status" value="1"/>
</dbReference>
<keyword evidence="5 8" id="KW-1133">Transmembrane helix</keyword>
<keyword evidence="6 8" id="KW-0472">Membrane</keyword>
<proteinExistence type="inferred from homology"/>
<name>A0A426VA38_9BURK</name>
<dbReference type="RefSeq" id="WP_125243937.1">
    <property type="nucleotide sequence ID" value="NZ_RSED01000010.1"/>
</dbReference>
<dbReference type="Pfam" id="PF01148">
    <property type="entry name" value="CTP_transf_1"/>
    <property type="match status" value="1"/>
</dbReference>
<dbReference type="Proteomes" id="UP000269265">
    <property type="component" value="Unassembled WGS sequence"/>
</dbReference>
<comment type="caution">
    <text evidence="9">The sequence shown here is derived from an EMBL/GenBank/DDBJ whole genome shotgun (WGS) entry which is preliminary data.</text>
</comment>
<dbReference type="PANTHER" id="PTHR43535">
    <property type="entry name" value="PHOSPHATIDATE CYTIDYLYLTRANSFERASE"/>
    <property type="match status" value="1"/>
</dbReference>
<comment type="subcellular location">
    <subcellularLocation>
        <location evidence="1">Membrane</location>
        <topology evidence="1">Multi-pass membrane protein</topology>
    </subcellularLocation>
</comment>
<feature type="transmembrane region" description="Helical" evidence="8">
    <location>
        <begin position="152"/>
        <end position="172"/>
    </location>
</feature>
<evidence type="ECO:0000256" key="7">
    <source>
        <dbReference type="RuleBase" id="RU003938"/>
    </source>
</evidence>
<comment type="pathway">
    <text evidence="7">Phospholipid metabolism; CDP-diacylglycerol biosynthesis; CDP-diacylglycerol from sn-glycerol 3-phosphate: step 3/3.</text>
</comment>
<dbReference type="GO" id="GO:0016024">
    <property type="term" value="P:CDP-diacylglycerol biosynthetic process"/>
    <property type="evidence" value="ECO:0007669"/>
    <property type="project" value="UniProtKB-UniPathway"/>
</dbReference>
<dbReference type="GO" id="GO:0004605">
    <property type="term" value="F:phosphatidate cytidylyltransferase activity"/>
    <property type="evidence" value="ECO:0007669"/>
    <property type="project" value="UniProtKB-EC"/>
</dbReference>
<dbReference type="InterPro" id="IPR000374">
    <property type="entry name" value="PC_trans"/>
</dbReference>
<comment type="similarity">
    <text evidence="2 7">Belongs to the CDS family.</text>
</comment>
<evidence type="ECO:0000256" key="2">
    <source>
        <dbReference type="ARBA" id="ARBA00010185"/>
    </source>
</evidence>
<reference evidence="9 10" key="1">
    <citation type="submission" date="2018-12" db="EMBL/GenBank/DDBJ databases">
        <title>The whole draft genome of Aquabacterium sp. SJQ9.</title>
        <authorList>
            <person name="Sun L."/>
            <person name="Gao X."/>
            <person name="Chen W."/>
            <person name="Huang K."/>
        </authorList>
    </citation>
    <scope>NUCLEOTIDE SEQUENCE [LARGE SCALE GENOMIC DNA]</scope>
    <source>
        <strain evidence="9 10">SJQ9</strain>
    </source>
</reference>
<accession>A0A426VA38</accession>
<feature type="transmembrane region" description="Helical" evidence="8">
    <location>
        <begin position="12"/>
        <end position="30"/>
    </location>
</feature>
<evidence type="ECO:0000256" key="6">
    <source>
        <dbReference type="ARBA" id="ARBA00023136"/>
    </source>
</evidence>
<keyword evidence="10" id="KW-1185">Reference proteome</keyword>
<dbReference type="PROSITE" id="PS01315">
    <property type="entry name" value="CDS"/>
    <property type="match status" value="1"/>
</dbReference>
<dbReference type="GO" id="GO:0005886">
    <property type="term" value="C:plasma membrane"/>
    <property type="evidence" value="ECO:0007669"/>
    <property type="project" value="TreeGrafter"/>
</dbReference>
<evidence type="ECO:0000256" key="4">
    <source>
        <dbReference type="ARBA" id="ARBA00022692"/>
    </source>
</evidence>
<organism evidence="9 10">
    <name type="scientific">Aquabacterium soli</name>
    <dbReference type="NCBI Taxonomy" id="2493092"/>
    <lineage>
        <taxon>Bacteria</taxon>
        <taxon>Pseudomonadati</taxon>
        <taxon>Pseudomonadota</taxon>
        <taxon>Betaproteobacteria</taxon>
        <taxon>Burkholderiales</taxon>
        <taxon>Aquabacterium</taxon>
    </lineage>
</organism>
<sequence length="313" mass="33914">MQPFELSPFSTLAVGIIGFLLTATLISRLIALRVGSTPTMVNLRDRINAWWVLVGLGLPVLALGKGVTIVLFAVLSFLTLREFISITPTRQGDRVVLFAAFFVAVPFQYALVASGWYGLFSILIPVYGFFAMAAMSTFAQDTQHFLERNAKIQWAVMVCVYGISHAPALLFLEIPNHQGQQAAMLLFFLLVVQLSDVMQYVFGKLMGRRKVAPILSPNKTVEGLVGGGLSASLVGALLHSFTPFSAAQAFLLSVAIVIAGFFGGLVLSAVKRSLGAKDWGSSIPGHGGVLDRLDSVAFSAPIFFHLVRYWFVP</sequence>
<keyword evidence="3 7" id="KW-0808">Transferase</keyword>
<feature type="transmembrane region" description="Helical" evidence="8">
    <location>
        <begin position="50"/>
        <end position="80"/>
    </location>
</feature>